<sequence>MDQYIVYASQVLSLSELDVLKIHVRLLEHSSLLENISSMPQYVSVISENKSQVI</sequence>
<dbReference type="Proteomes" id="UP001157353">
    <property type="component" value="Unassembled WGS sequence"/>
</dbReference>
<proteinExistence type="predicted"/>
<evidence type="ECO:0000313" key="2">
    <source>
        <dbReference type="Proteomes" id="UP001157353"/>
    </source>
</evidence>
<gene>
    <name evidence="1" type="ORF">GCM10007916_00520</name>
</gene>
<protein>
    <submittedName>
        <fullName evidence="1">Uncharacterized protein</fullName>
    </submittedName>
</protein>
<accession>A0ABQ6DVJ4</accession>
<reference evidence="2" key="1">
    <citation type="journal article" date="2019" name="Int. J. Syst. Evol. Microbiol.">
        <title>The Global Catalogue of Microorganisms (GCM) 10K type strain sequencing project: providing services to taxonomists for standard genome sequencing and annotation.</title>
        <authorList>
            <consortium name="The Broad Institute Genomics Platform"/>
            <consortium name="The Broad Institute Genome Sequencing Center for Infectious Disease"/>
            <person name="Wu L."/>
            <person name="Ma J."/>
        </authorList>
    </citation>
    <scope>NUCLEOTIDE SEQUENCE [LARGE SCALE GENOMIC DNA]</scope>
    <source>
        <strain evidence="2">NBRC 103166</strain>
    </source>
</reference>
<dbReference type="EMBL" id="BSPQ01000001">
    <property type="protein sequence ID" value="GLS88985.1"/>
    <property type="molecule type" value="Genomic_DNA"/>
</dbReference>
<organism evidence="1 2">
    <name type="scientific">Psychromonas marina</name>
    <dbReference type="NCBI Taxonomy" id="88364"/>
    <lineage>
        <taxon>Bacteria</taxon>
        <taxon>Pseudomonadati</taxon>
        <taxon>Pseudomonadota</taxon>
        <taxon>Gammaproteobacteria</taxon>
        <taxon>Alteromonadales</taxon>
        <taxon>Psychromonadaceae</taxon>
        <taxon>Psychromonas</taxon>
    </lineage>
</organism>
<evidence type="ECO:0000313" key="1">
    <source>
        <dbReference type="EMBL" id="GLS88985.1"/>
    </source>
</evidence>
<keyword evidence="2" id="KW-1185">Reference proteome</keyword>
<name>A0ABQ6DVJ4_9GAMM</name>
<comment type="caution">
    <text evidence="1">The sequence shown here is derived from an EMBL/GenBank/DDBJ whole genome shotgun (WGS) entry which is preliminary data.</text>
</comment>